<dbReference type="AlphaFoldDB" id="A0A943XVF9"/>
<gene>
    <name evidence="2" type="ORF">KH327_06145</name>
</gene>
<evidence type="ECO:0000313" key="2">
    <source>
        <dbReference type="EMBL" id="MBS6535395.1"/>
    </source>
</evidence>
<feature type="region of interest" description="Disordered" evidence="1">
    <location>
        <begin position="20"/>
        <end position="71"/>
    </location>
</feature>
<dbReference type="Proteomes" id="UP000748991">
    <property type="component" value="Unassembled WGS sequence"/>
</dbReference>
<name>A0A943XVF9_9FIRM</name>
<accession>A0A943XVF9</accession>
<dbReference type="GO" id="GO:0006355">
    <property type="term" value="P:regulation of DNA-templated transcription"/>
    <property type="evidence" value="ECO:0007669"/>
    <property type="project" value="InterPro"/>
</dbReference>
<sequence>MANKKDMASSVSDSLRNKFFTGSSVTEEEKPVEKKEEIKKENKPKTTGNRKSSKASGGEVLTSSFQIKKNKNRGNKVRFNLVLTKDQSDKLKRLSKETGYTMSGFIGELIDQIDF</sequence>
<feature type="compositionally biased region" description="Basic and acidic residues" evidence="1">
    <location>
        <begin position="27"/>
        <end position="44"/>
    </location>
</feature>
<dbReference type="RefSeq" id="WP_278637982.1">
    <property type="nucleotide sequence ID" value="NZ_JAGZZP010000010.1"/>
</dbReference>
<dbReference type="SUPFAM" id="SSF47598">
    <property type="entry name" value="Ribbon-helix-helix"/>
    <property type="match status" value="1"/>
</dbReference>
<protein>
    <submittedName>
        <fullName evidence="2">Uncharacterized protein</fullName>
    </submittedName>
</protein>
<evidence type="ECO:0000313" key="3">
    <source>
        <dbReference type="Proteomes" id="UP000748991"/>
    </source>
</evidence>
<organism evidence="2 3">
    <name type="scientific">Peptoniphilus harei</name>
    <dbReference type="NCBI Taxonomy" id="54005"/>
    <lineage>
        <taxon>Bacteria</taxon>
        <taxon>Bacillati</taxon>
        <taxon>Bacillota</taxon>
        <taxon>Tissierellia</taxon>
        <taxon>Tissierellales</taxon>
        <taxon>Peptoniphilaceae</taxon>
        <taxon>Peptoniphilus</taxon>
    </lineage>
</organism>
<proteinExistence type="predicted"/>
<dbReference type="EMBL" id="JAGZZP010000010">
    <property type="protein sequence ID" value="MBS6535395.1"/>
    <property type="molecule type" value="Genomic_DNA"/>
</dbReference>
<comment type="caution">
    <text evidence="2">The sequence shown here is derived from an EMBL/GenBank/DDBJ whole genome shotgun (WGS) entry which is preliminary data.</text>
</comment>
<dbReference type="InterPro" id="IPR010985">
    <property type="entry name" value="Ribbon_hlx_hlx"/>
</dbReference>
<reference evidence="2" key="1">
    <citation type="submission" date="2021-02" db="EMBL/GenBank/DDBJ databases">
        <title>Infant gut strain persistence is associated with maternal origin, phylogeny, and functional potential including surface adhesion and iron acquisition.</title>
        <authorList>
            <person name="Lou Y.C."/>
        </authorList>
    </citation>
    <scope>NUCLEOTIDE SEQUENCE</scope>
    <source>
        <strain evidence="2">L3_060_052G1_dasL3_060_052G1_concoct_1</strain>
    </source>
</reference>
<evidence type="ECO:0000256" key="1">
    <source>
        <dbReference type="SAM" id="MobiDB-lite"/>
    </source>
</evidence>